<protein>
    <recommendedName>
        <fullName evidence="3">Cell division protein FtsQ</fullName>
    </recommendedName>
</protein>
<reference evidence="1" key="1">
    <citation type="submission" date="2020-05" db="EMBL/GenBank/DDBJ databases">
        <title>The draft genome sequence of Maribacter sp. ANRC-HE7.</title>
        <authorList>
            <person name="Mu L."/>
        </authorList>
    </citation>
    <scope>NUCLEOTIDE SEQUENCE</scope>
    <source>
        <strain evidence="1">ANRC-HE7</strain>
    </source>
</reference>
<sequence>MRVNWNYIKFIALLVVITGLYAFSNHRSGQKTVNDFNIEFVGDHNLYITQAMVNKLLIQKFGPLVNESKEKLDLNTMEKVVEANEMVKSAQVYLAVNGGLTTKIVQRKPIGRIEGESKFYLDDDGNRMPLSTSHSARVPIITGKVTGKSLEDVYEILKYINKDDFLRKNVIGIHIASEAKYQLRFRMEQFVVNLGGVDNLEEKFNNFKAFYTKANKDETLEQYNIVSLEFNNQVVCTKI</sequence>
<keyword evidence="2" id="KW-1185">Reference proteome</keyword>
<accession>A0ABR7V217</accession>
<dbReference type="EMBL" id="JABTCF010000007">
    <property type="protein sequence ID" value="MBD0778522.1"/>
    <property type="molecule type" value="Genomic_DNA"/>
</dbReference>
<name>A0ABR7V217_9FLAO</name>
<proteinExistence type="predicted"/>
<dbReference type="RefSeq" id="WP_188244004.1">
    <property type="nucleotide sequence ID" value="NZ_JABTCF010000007.1"/>
</dbReference>
<evidence type="ECO:0008006" key="3">
    <source>
        <dbReference type="Google" id="ProtNLM"/>
    </source>
</evidence>
<comment type="caution">
    <text evidence="1">The sequence shown here is derived from an EMBL/GenBank/DDBJ whole genome shotgun (WGS) entry which is preliminary data.</text>
</comment>
<evidence type="ECO:0000313" key="1">
    <source>
        <dbReference type="EMBL" id="MBD0778522.1"/>
    </source>
</evidence>
<gene>
    <name evidence="1" type="ORF">HPE56_12020</name>
</gene>
<evidence type="ECO:0000313" key="2">
    <source>
        <dbReference type="Proteomes" id="UP001166021"/>
    </source>
</evidence>
<dbReference type="Proteomes" id="UP001166021">
    <property type="component" value="Unassembled WGS sequence"/>
</dbReference>
<organism evidence="1 2">
    <name type="scientific">Maribacter aquimaris</name>
    <dbReference type="NCBI Taxonomy" id="2737171"/>
    <lineage>
        <taxon>Bacteria</taxon>
        <taxon>Pseudomonadati</taxon>
        <taxon>Bacteroidota</taxon>
        <taxon>Flavobacteriia</taxon>
        <taxon>Flavobacteriales</taxon>
        <taxon>Flavobacteriaceae</taxon>
        <taxon>Maribacter</taxon>
    </lineage>
</organism>